<dbReference type="EMBL" id="ASJR01000005">
    <property type="protein sequence ID" value="ERP38730.1"/>
    <property type="molecule type" value="Genomic_DNA"/>
</dbReference>
<proteinExistence type="predicted"/>
<dbReference type="InterPro" id="IPR036640">
    <property type="entry name" value="ABC1_TM_sf"/>
</dbReference>
<keyword evidence="8 9" id="KW-0472">Membrane</keyword>
<evidence type="ECO:0000256" key="1">
    <source>
        <dbReference type="ARBA" id="ARBA00004651"/>
    </source>
</evidence>
<dbReference type="InterPro" id="IPR039421">
    <property type="entry name" value="Type_1_exporter"/>
</dbReference>
<feature type="domain" description="ABC transmembrane type-1" evidence="11">
    <location>
        <begin position="20"/>
        <end position="337"/>
    </location>
</feature>
<comment type="caution">
    <text evidence="12">The sequence shown here is derived from an EMBL/GenBank/DDBJ whole genome shotgun (WGS) entry which is preliminary data.</text>
</comment>
<keyword evidence="13" id="KW-1185">Reference proteome</keyword>
<dbReference type="SUPFAM" id="SSF90123">
    <property type="entry name" value="ABC transporter transmembrane region"/>
    <property type="match status" value="1"/>
</dbReference>
<keyword evidence="5" id="KW-0547">Nucleotide-binding</keyword>
<dbReference type="RefSeq" id="WP_022636265.1">
    <property type="nucleotide sequence ID" value="NZ_ASJR01000005.1"/>
</dbReference>
<dbReference type="SUPFAM" id="SSF52540">
    <property type="entry name" value="P-loop containing nucleoside triphosphate hydrolases"/>
    <property type="match status" value="1"/>
</dbReference>
<dbReference type="PATRIC" id="fig|1313304.3.peg.717"/>
<evidence type="ECO:0000256" key="9">
    <source>
        <dbReference type="SAM" id="Phobius"/>
    </source>
</evidence>
<keyword evidence="2" id="KW-0813">Transport</keyword>
<organism evidence="12 13">
    <name type="scientific">Chitinivibrio alkaliphilus ACht1</name>
    <dbReference type="NCBI Taxonomy" id="1313304"/>
    <lineage>
        <taxon>Bacteria</taxon>
        <taxon>Pseudomonadati</taxon>
        <taxon>Fibrobacterota</taxon>
        <taxon>Chitinivibrionia</taxon>
        <taxon>Chitinivibrionales</taxon>
        <taxon>Chitinivibrionaceae</taxon>
        <taxon>Chitinivibrio</taxon>
    </lineage>
</organism>
<dbReference type="InterPro" id="IPR027417">
    <property type="entry name" value="P-loop_NTPase"/>
</dbReference>
<dbReference type="STRING" id="1313304.CALK_0748"/>
<dbReference type="GO" id="GO:0034040">
    <property type="term" value="F:ATPase-coupled lipid transmembrane transporter activity"/>
    <property type="evidence" value="ECO:0007669"/>
    <property type="project" value="TreeGrafter"/>
</dbReference>
<feature type="transmembrane region" description="Helical" evidence="9">
    <location>
        <begin position="282"/>
        <end position="300"/>
    </location>
</feature>
<dbReference type="PROSITE" id="PS50893">
    <property type="entry name" value="ABC_TRANSPORTER_2"/>
    <property type="match status" value="1"/>
</dbReference>
<dbReference type="PROSITE" id="PS50929">
    <property type="entry name" value="ABC_TM1F"/>
    <property type="match status" value="1"/>
</dbReference>
<dbReference type="GO" id="GO:0005886">
    <property type="term" value="C:plasma membrane"/>
    <property type="evidence" value="ECO:0007669"/>
    <property type="project" value="UniProtKB-SubCell"/>
</dbReference>
<evidence type="ECO:0000313" key="13">
    <source>
        <dbReference type="Proteomes" id="UP000017148"/>
    </source>
</evidence>
<dbReference type="eggNOG" id="COG1132">
    <property type="taxonomic scope" value="Bacteria"/>
</dbReference>
<accession>U7D6Y3</accession>
<name>U7D6Y3_9BACT</name>
<dbReference type="SMART" id="SM00382">
    <property type="entry name" value="AAA"/>
    <property type="match status" value="1"/>
</dbReference>
<keyword evidence="4 9" id="KW-0812">Transmembrane</keyword>
<evidence type="ECO:0000256" key="4">
    <source>
        <dbReference type="ARBA" id="ARBA00022692"/>
    </source>
</evidence>
<evidence type="ECO:0000259" key="10">
    <source>
        <dbReference type="PROSITE" id="PS50893"/>
    </source>
</evidence>
<evidence type="ECO:0000256" key="6">
    <source>
        <dbReference type="ARBA" id="ARBA00022840"/>
    </source>
</evidence>
<evidence type="ECO:0000259" key="11">
    <source>
        <dbReference type="PROSITE" id="PS50929"/>
    </source>
</evidence>
<dbReference type="OrthoDB" id="9780296at2"/>
<gene>
    <name evidence="12" type="ORF">CALK_0748</name>
</gene>
<sequence>MNTGYKRLFSFLAPHKLLFFAVISTTLIFVFLEGVTLWFASSLLDIIFSETIEQVPAVEFSFQNINQWLKYHTWRVLTMNGARTNVEALRTICIMIPVLFAMKNTVLYIKSILISFLNLRVVESIRNRFYDHLLSLPMAYFNSRQSGAIVSTVVRDITDIQESLKKSINQLLTEPLKLLLFTTLLFIINPLLTLVIFLIYPVVMLVLFKGGGAIRRRARRMLRSFSSMVETTNETIFGIKVVKMFRGEGYESQKFHGANARYTRDAFRESSISAALSPFNEFISLLMTSILLWFAGRGIIDGSSNFSSEDFLRFLLIIFSTFSPIKSLTKIHGYLQKGRSAADRVFAVMDIPSEDDRGCQKIDTLQNDIVFDQVSFSYPGYDAQVLRDISFTVQKGQMVALVGSSGSGKSTILDLLPLYYAATEGEIRIDGTPVEEYTLGSLRSLFGTVSQDPLLFNDTVARNVAYGAPHIDRDRLVQVLAAANATEFIEALPQGEETHIGENGVSLSGGQRQRLAIARALYRDPSVLILDEATSALDTESERLVQEAIDRLIQNRTTLVVAHRLSTVIGADAIIVLDAGRIVESGTHEELLRRGGRYKELYDIQFS</sequence>
<dbReference type="InterPro" id="IPR003593">
    <property type="entry name" value="AAA+_ATPase"/>
</dbReference>
<dbReference type="Pfam" id="PF00664">
    <property type="entry name" value="ABC_membrane"/>
    <property type="match status" value="1"/>
</dbReference>
<evidence type="ECO:0000313" key="12">
    <source>
        <dbReference type="EMBL" id="ERP38730.1"/>
    </source>
</evidence>
<dbReference type="PANTHER" id="PTHR24221">
    <property type="entry name" value="ATP-BINDING CASSETTE SUB-FAMILY B"/>
    <property type="match status" value="1"/>
</dbReference>
<protein>
    <submittedName>
        <fullName evidence="12">Lipid A export permease/ATP-binding protein MsbA</fullName>
    </submittedName>
</protein>
<dbReference type="GO" id="GO:0005524">
    <property type="term" value="F:ATP binding"/>
    <property type="evidence" value="ECO:0007669"/>
    <property type="project" value="UniProtKB-KW"/>
</dbReference>
<evidence type="ECO:0000256" key="7">
    <source>
        <dbReference type="ARBA" id="ARBA00022989"/>
    </source>
</evidence>
<dbReference type="GO" id="GO:0016887">
    <property type="term" value="F:ATP hydrolysis activity"/>
    <property type="evidence" value="ECO:0007669"/>
    <property type="project" value="InterPro"/>
</dbReference>
<reference evidence="12 13" key="1">
    <citation type="journal article" date="2013" name="Environ. Microbiol.">
        <title>Genome analysis of Chitinivibrio alkaliphilus gen. nov., sp. nov., a novel extremely haloalkaliphilic anaerobic chitinolytic bacterium from the candidate phylum Termite Group 3.</title>
        <authorList>
            <person name="Sorokin D.Y."/>
            <person name="Gumerov V.M."/>
            <person name="Rakitin A.L."/>
            <person name="Beletsky A.V."/>
            <person name="Damste J.S."/>
            <person name="Muyzer G."/>
            <person name="Mardanov A.V."/>
            <person name="Ravin N.V."/>
        </authorList>
    </citation>
    <scope>NUCLEOTIDE SEQUENCE [LARGE SCALE GENOMIC DNA]</scope>
    <source>
        <strain evidence="12 13">ACht1</strain>
    </source>
</reference>
<evidence type="ECO:0000256" key="2">
    <source>
        <dbReference type="ARBA" id="ARBA00022448"/>
    </source>
</evidence>
<dbReference type="InterPro" id="IPR011527">
    <property type="entry name" value="ABC1_TM_dom"/>
</dbReference>
<dbReference type="Gene3D" id="1.20.1560.10">
    <property type="entry name" value="ABC transporter type 1, transmembrane domain"/>
    <property type="match status" value="1"/>
</dbReference>
<evidence type="ECO:0000256" key="3">
    <source>
        <dbReference type="ARBA" id="ARBA00022475"/>
    </source>
</evidence>
<dbReference type="CDD" id="cd18552">
    <property type="entry name" value="ABC_6TM_MsbA_like"/>
    <property type="match status" value="1"/>
</dbReference>
<feature type="transmembrane region" description="Helical" evidence="9">
    <location>
        <begin position="194"/>
        <end position="214"/>
    </location>
</feature>
<keyword evidence="3" id="KW-1003">Cell membrane</keyword>
<comment type="subcellular location">
    <subcellularLocation>
        <location evidence="1">Cell membrane</location>
        <topology evidence="1">Multi-pass membrane protein</topology>
    </subcellularLocation>
</comment>
<feature type="transmembrane region" description="Helical" evidence="9">
    <location>
        <begin position="17"/>
        <end position="40"/>
    </location>
</feature>
<dbReference type="InterPro" id="IPR017871">
    <property type="entry name" value="ABC_transporter-like_CS"/>
</dbReference>
<evidence type="ECO:0000256" key="5">
    <source>
        <dbReference type="ARBA" id="ARBA00022741"/>
    </source>
</evidence>
<dbReference type="AlphaFoldDB" id="U7D6Y3"/>
<dbReference type="GO" id="GO:0140359">
    <property type="term" value="F:ABC-type transporter activity"/>
    <property type="evidence" value="ECO:0007669"/>
    <property type="project" value="InterPro"/>
</dbReference>
<keyword evidence="6 12" id="KW-0067">ATP-binding</keyword>
<dbReference type="Gene3D" id="3.40.50.300">
    <property type="entry name" value="P-loop containing nucleotide triphosphate hydrolases"/>
    <property type="match status" value="1"/>
</dbReference>
<dbReference type="Pfam" id="PF00005">
    <property type="entry name" value="ABC_tran"/>
    <property type="match status" value="1"/>
</dbReference>
<keyword evidence="7 9" id="KW-1133">Transmembrane helix</keyword>
<dbReference type="InterPro" id="IPR003439">
    <property type="entry name" value="ABC_transporter-like_ATP-bd"/>
</dbReference>
<evidence type="ECO:0000256" key="8">
    <source>
        <dbReference type="ARBA" id="ARBA00023136"/>
    </source>
</evidence>
<dbReference type="PROSITE" id="PS00211">
    <property type="entry name" value="ABC_TRANSPORTER_1"/>
    <property type="match status" value="1"/>
</dbReference>
<dbReference type="FunFam" id="3.40.50.300:FF:000221">
    <property type="entry name" value="Multidrug ABC transporter ATP-binding protein"/>
    <property type="match status" value="1"/>
</dbReference>
<feature type="domain" description="ABC transporter" evidence="10">
    <location>
        <begin position="369"/>
        <end position="604"/>
    </location>
</feature>
<dbReference type="Proteomes" id="UP000017148">
    <property type="component" value="Unassembled WGS sequence"/>
</dbReference>
<dbReference type="PANTHER" id="PTHR24221:SF654">
    <property type="entry name" value="ATP-BINDING CASSETTE SUB-FAMILY B MEMBER 6"/>
    <property type="match status" value="1"/>
</dbReference>